<dbReference type="Pfam" id="PF04172">
    <property type="entry name" value="LrgB"/>
    <property type="match status" value="1"/>
</dbReference>
<dbReference type="PANTHER" id="PTHR30249">
    <property type="entry name" value="PUTATIVE SEROTONIN TRANSPORTER"/>
    <property type="match status" value="1"/>
</dbReference>
<feature type="transmembrane region" description="Helical" evidence="5">
    <location>
        <begin position="60"/>
        <end position="82"/>
    </location>
</feature>
<accession>A0ABW4NN33</accession>
<feature type="transmembrane region" description="Helical" evidence="5">
    <location>
        <begin position="34"/>
        <end position="54"/>
    </location>
</feature>
<keyword evidence="3 5" id="KW-1133">Transmembrane helix</keyword>
<dbReference type="EMBL" id="JBHUFF010000013">
    <property type="protein sequence ID" value="MFD1799569.1"/>
    <property type="molecule type" value="Genomic_DNA"/>
</dbReference>
<feature type="transmembrane region" description="Helical" evidence="5">
    <location>
        <begin position="210"/>
        <end position="234"/>
    </location>
</feature>
<dbReference type="InterPro" id="IPR007300">
    <property type="entry name" value="CidB/LrgB"/>
</dbReference>
<evidence type="ECO:0000256" key="5">
    <source>
        <dbReference type="SAM" id="Phobius"/>
    </source>
</evidence>
<dbReference type="PANTHER" id="PTHR30249:SF0">
    <property type="entry name" value="PLASTIDAL GLYCOLATE_GLYCERATE TRANSLOCATOR 1, CHLOROPLASTIC"/>
    <property type="match status" value="1"/>
</dbReference>
<keyword evidence="4 5" id="KW-0472">Membrane</keyword>
<dbReference type="RefSeq" id="WP_058918247.1">
    <property type="nucleotide sequence ID" value="NZ_JBHSQC010000025.1"/>
</dbReference>
<name>A0ABW4NN33_9LACT</name>
<proteinExistence type="predicted"/>
<comment type="caution">
    <text evidence="6">The sequence shown here is derived from an EMBL/GenBank/DDBJ whole genome shotgun (WGS) entry which is preliminary data.</text>
</comment>
<evidence type="ECO:0000256" key="3">
    <source>
        <dbReference type="ARBA" id="ARBA00022989"/>
    </source>
</evidence>
<evidence type="ECO:0000256" key="1">
    <source>
        <dbReference type="ARBA" id="ARBA00004141"/>
    </source>
</evidence>
<feature type="transmembrane region" description="Helical" evidence="5">
    <location>
        <begin position="152"/>
        <end position="173"/>
    </location>
</feature>
<feature type="transmembrane region" description="Helical" evidence="5">
    <location>
        <begin position="6"/>
        <end position="27"/>
    </location>
</feature>
<evidence type="ECO:0000256" key="4">
    <source>
        <dbReference type="ARBA" id="ARBA00023136"/>
    </source>
</evidence>
<keyword evidence="2 5" id="KW-0812">Transmembrane</keyword>
<evidence type="ECO:0000256" key="2">
    <source>
        <dbReference type="ARBA" id="ARBA00022692"/>
    </source>
</evidence>
<keyword evidence="7" id="KW-1185">Reference proteome</keyword>
<protein>
    <submittedName>
        <fullName evidence="6">LrgB family protein</fullName>
    </submittedName>
</protein>
<sequence>MVQELTSNPLFGLILAIGMYLLAHALFQRYPYPVLNPLIVSTIFIILFLLSTGISYDDFYVGGSVLNMLIGPATVALGIPLYHTFHLLKKHYKSILIGIFLGTIVCTFLTGILGVVFHLNEKMIASLMPKSITSAIAIEISGKMGGIPSLTLVFVIVSGIMGAMMAPAIFKWFAITDDIAQGIALGSAAHAVGTSKAIELGAAQGAMAGLAIGVTGAITVFVAPFMFNVIQSFFL</sequence>
<comment type="subcellular location">
    <subcellularLocation>
        <location evidence="1">Membrane</location>
        <topology evidence="1">Multi-pass membrane protein</topology>
    </subcellularLocation>
</comment>
<evidence type="ECO:0000313" key="6">
    <source>
        <dbReference type="EMBL" id="MFD1799569.1"/>
    </source>
</evidence>
<dbReference type="Proteomes" id="UP001597285">
    <property type="component" value="Unassembled WGS sequence"/>
</dbReference>
<organism evidence="6 7">
    <name type="scientific">Carnobacterium antarcticum</name>
    <dbReference type="NCBI Taxonomy" id="2126436"/>
    <lineage>
        <taxon>Bacteria</taxon>
        <taxon>Bacillati</taxon>
        <taxon>Bacillota</taxon>
        <taxon>Bacilli</taxon>
        <taxon>Lactobacillales</taxon>
        <taxon>Carnobacteriaceae</taxon>
        <taxon>Carnobacterium</taxon>
    </lineage>
</organism>
<evidence type="ECO:0000313" key="7">
    <source>
        <dbReference type="Proteomes" id="UP001597285"/>
    </source>
</evidence>
<gene>
    <name evidence="6" type="ORF">ACFSBK_06855</name>
</gene>
<feature type="transmembrane region" description="Helical" evidence="5">
    <location>
        <begin position="94"/>
        <end position="117"/>
    </location>
</feature>
<reference evidence="7" key="1">
    <citation type="journal article" date="2019" name="Int. J. Syst. Evol. Microbiol.">
        <title>The Global Catalogue of Microorganisms (GCM) 10K type strain sequencing project: providing services to taxonomists for standard genome sequencing and annotation.</title>
        <authorList>
            <consortium name="The Broad Institute Genomics Platform"/>
            <consortium name="The Broad Institute Genome Sequencing Center for Infectious Disease"/>
            <person name="Wu L."/>
            <person name="Ma J."/>
        </authorList>
    </citation>
    <scope>NUCLEOTIDE SEQUENCE [LARGE SCALE GENOMIC DNA]</scope>
    <source>
        <strain evidence="7">KCTC 42143</strain>
    </source>
</reference>